<keyword evidence="1" id="KW-0342">GTP-binding</keyword>
<feature type="compositionally biased region" description="Gly residues" evidence="2">
    <location>
        <begin position="52"/>
        <end position="70"/>
    </location>
</feature>
<dbReference type="Gene3D" id="3.40.50.300">
    <property type="entry name" value="P-loop containing nucleotide triphosphate hydrolases"/>
    <property type="match status" value="1"/>
</dbReference>
<feature type="domain" description="Septin-type G" evidence="3">
    <location>
        <begin position="352"/>
        <end position="698"/>
    </location>
</feature>
<protein>
    <submittedName>
        <fullName evidence="4">Septin ring protein</fullName>
    </submittedName>
</protein>
<evidence type="ECO:0000259" key="3">
    <source>
        <dbReference type="PROSITE" id="PS51719"/>
    </source>
</evidence>
<sequence>MPISLRRRTRRPSPEPAPAPSLGALSLPDLTAPLVDTDHWPPPVPPVPSGHVRGGSGGGGGERGMPGMVGLGISATGRRDSGSASLSTSVPKDARLNGQQSSFGKPGVGNPWGAKRWTQSATSMHGRSGSGDRGGRSGGGHSRHGSGSTVTGGHGHQRQGSSSSGYREHRECGGAGYGPAVYGTCGGPGGGCGVPPVPPLPGVVPESVASCSARDSQSTINLSGIPGMGESTTTLPFGDSTLSPYSAYGYGAYGGSQTFPRSPTLGSSTYPSAESLSLLSKSRASQQQQQQQQQQQNLPSSPRGGRAPSLVKDVNGASPEFHRPFAQNVVSPPKIPTALPGTVSARKRAQKRVAALTIMVAGPTGSGKTSFIEALTSVLDPNRRRLAVRMGPTTSVVRHEVVGTSDRVRRHFVILDTPGLPSNDMVTTPIRGKALNALIAILEERQARLLDEETKVVRRKSDGGELVHLVIYVIDARTILTPLAKVDIDWDTVQEPPPCGPSTRPESELLEADPTGVDARLHLDDIEAIRRFSARANVLPILTHVDALTTGELFAVRLAVKRDLATVFGKDPLGGWGVLTAGQDFEPFEPGSETPPPFSSELASVSEDADADADADDGSSTEGEENEGGRLELPYGVFSPEPGLGFNRKFRWGKANASNYKHSDLPHVRDGIIQATEWLRTSTREVVYERFRTERLLNAKGVKSLRI</sequence>
<evidence type="ECO:0000256" key="1">
    <source>
        <dbReference type="RuleBase" id="RU004560"/>
    </source>
</evidence>
<dbReference type="VEuPathDB" id="FungiDB:A1Q1_07992"/>
<dbReference type="InterPro" id="IPR027417">
    <property type="entry name" value="P-loop_NTPase"/>
</dbReference>
<proteinExistence type="inferred from homology"/>
<feature type="region of interest" description="Disordered" evidence="2">
    <location>
        <begin position="1"/>
        <end position="170"/>
    </location>
</feature>
<dbReference type="GeneID" id="25991504"/>
<dbReference type="InterPro" id="IPR030379">
    <property type="entry name" value="G_SEPTIN_dom"/>
</dbReference>
<dbReference type="GO" id="GO:0005525">
    <property type="term" value="F:GTP binding"/>
    <property type="evidence" value="ECO:0007669"/>
    <property type="project" value="UniProtKB-KW"/>
</dbReference>
<reference evidence="4 5" key="1">
    <citation type="journal article" date="2012" name="Eukaryot. Cell">
        <title>Draft genome sequence of CBS 2479, the standard type strain of Trichosporon asahii.</title>
        <authorList>
            <person name="Yang R.Y."/>
            <person name="Li H.T."/>
            <person name="Zhu H."/>
            <person name="Zhou G.P."/>
            <person name="Wang M."/>
            <person name="Wang L."/>
        </authorList>
    </citation>
    <scope>NUCLEOTIDE SEQUENCE [LARGE SCALE GENOMIC DNA]</scope>
    <source>
        <strain evidence="5">ATCC 90039 / CBS 2479 / JCM 2466 / KCTC 7840 / NCYC 2677 / UAMH 7654</strain>
    </source>
</reference>
<name>J6F694_TRIAS</name>
<feature type="compositionally biased region" description="Gly residues" evidence="2">
    <location>
        <begin position="128"/>
        <end position="140"/>
    </location>
</feature>
<dbReference type="PANTHER" id="PTHR18884">
    <property type="entry name" value="SEPTIN"/>
    <property type="match status" value="1"/>
</dbReference>
<evidence type="ECO:0000256" key="2">
    <source>
        <dbReference type="SAM" id="MobiDB-lite"/>
    </source>
</evidence>
<dbReference type="EMBL" id="ALBS01000086">
    <property type="protein sequence ID" value="EJT50842.1"/>
    <property type="molecule type" value="Genomic_DNA"/>
</dbReference>
<dbReference type="SUPFAM" id="SSF52540">
    <property type="entry name" value="P-loop containing nucleoside triphosphate hydrolases"/>
    <property type="match status" value="1"/>
</dbReference>
<dbReference type="PROSITE" id="PS51719">
    <property type="entry name" value="G_SEPTIN"/>
    <property type="match status" value="1"/>
</dbReference>
<accession>J6F694</accession>
<dbReference type="OrthoDB" id="10261408at2759"/>
<feature type="compositionally biased region" description="Acidic residues" evidence="2">
    <location>
        <begin position="607"/>
        <end position="626"/>
    </location>
</feature>
<comment type="caution">
    <text evidence="4">The sequence shown here is derived from an EMBL/GenBank/DDBJ whole genome shotgun (WGS) entry which is preliminary data.</text>
</comment>
<feature type="compositionally biased region" description="Basic residues" evidence="2">
    <location>
        <begin position="1"/>
        <end position="11"/>
    </location>
</feature>
<feature type="compositionally biased region" description="Polar residues" evidence="2">
    <location>
        <begin position="262"/>
        <end position="285"/>
    </location>
</feature>
<feature type="region of interest" description="Disordered" evidence="2">
    <location>
        <begin position="584"/>
        <end position="634"/>
    </location>
</feature>
<dbReference type="Pfam" id="PF00735">
    <property type="entry name" value="Septin"/>
    <property type="match status" value="1"/>
</dbReference>
<dbReference type="HOGENOM" id="CLU_391905_0_0_1"/>
<feature type="region of interest" description="Disordered" evidence="2">
    <location>
        <begin position="262"/>
        <end position="318"/>
    </location>
</feature>
<comment type="similarity">
    <text evidence="1">Belongs to the TRAFAC class TrmE-Era-EngA-EngB-Septin-like GTPase superfamily. Septin GTPase family.</text>
</comment>
<evidence type="ECO:0000313" key="5">
    <source>
        <dbReference type="Proteomes" id="UP000002748"/>
    </source>
</evidence>
<dbReference type="Proteomes" id="UP000002748">
    <property type="component" value="Unassembled WGS sequence"/>
</dbReference>
<organism evidence="4 5">
    <name type="scientific">Trichosporon asahii var. asahii (strain ATCC 90039 / CBS 2479 / JCM 2466 / KCTC 7840 / NBRC 103889/ NCYC 2677 / UAMH 7654)</name>
    <name type="common">Yeast</name>
    <dbReference type="NCBI Taxonomy" id="1186058"/>
    <lineage>
        <taxon>Eukaryota</taxon>
        <taxon>Fungi</taxon>
        <taxon>Dikarya</taxon>
        <taxon>Basidiomycota</taxon>
        <taxon>Agaricomycotina</taxon>
        <taxon>Tremellomycetes</taxon>
        <taxon>Trichosporonales</taxon>
        <taxon>Trichosporonaceae</taxon>
        <taxon>Trichosporon</taxon>
    </lineage>
</organism>
<dbReference type="RefSeq" id="XP_014181653.1">
    <property type="nucleotide sequence ID" value="XM_014326178.1"/>
</dbReference>
<feature type="compositionally biased region" description="Low complexity" evidence="2">
    <location>
        <begin position="286"/>
        <end position="296"/>
    </location>
</feature>
<dbReference type="AlphaFoldDB" id="J6F694"/>
<dbReference type="KEGG" id="tasa:A1Q1_07992"/>
<keyword evidence="1" id="KW-0547">Nucleotide-binding</keyword>
<evidence type="ECO:0000313" key="4">
    <source>
        <dbReference type="EMBL" id="EJT50842.1"/>
    </source>
</evidence>
<feature type="compositionally biased region" description="Low complexity" evidence="2">
    <location>
        <begin position="20"/>
        <end position="30"/>
    </location>
</feature>
<gene>
    <name evidence="4" type="ORF">A1Q1_07992</name>
</gene>